<evidence type="ECO:0000313" key="9">
    <source>
        <dbReference type="EMBL" id="KAL3791390.1"/>
    </source>
</evidence>
<feature type="transmembrane region" description="Helical" evidence="7">
    <location>
        <begin position="580"/>
        <end position="604"/>
    </location>
</feature>
<organism evidence="9 10">
    <name type="scientific">Cyclotella atomus</name>
    <dbReference type="NCBI Taxonomy" id="382360"/>
    <lineage>
        <taxon>Eukaryota</taxon>
        <taxon>Sar</taxon>
        <taxon>Stramenopiles</taxon>
        <taxon>Ochrophyta</taxon>
        <taxon>Bacillariophyta</taxon>
        <taxon>Coscinodiscophyceae</taxon>
        <taxon>Thalassiosirophycidae</taxon>
        <taxon>Stephanodiscales</taxon>
        <taxon>Stephanodiscaceae</taxon>
        <taxon>Cyclotella</taxon>
    </lineage>
</organism>
<accession>A0ABD3PTM9</accession>
<feature type="transmembrane region" description="Helical" evidence="7">
    <location>
        <begin position="7"/>
        <end position="28"/>
    </location>
</feature>
<dbReference type="PANTHER" id="PTHR11101:SF80">
    <property type="entry name" value="PHOSPHATE TRANSPORTER"/>
    <property type="match status" value="1"/>
</dbReference>
<evidence type="ECO:0000256" key="2">
    <source>
        <dbReference type="ARBA" id="ARBA00022448"/>
    </source>
</evidence>
<name>A0ABD3PTM9_9STRA</name>
<keyword evidence="2 7" id="KW-0813">Transport</keyword>
<evidence type="ECO:0000313" key="10">
    <source>
        <dbReference type="Proteomes" id="UP001530400"/>
    </source>
</evidence>
<dbReference type="InterPro" id="IPR001204">
    <property type="entry name" value="Phos_transporter"/>
</dbReference>
<dbReference type="EMBL" id="JALLPJ020000466">
    <property type="protein sequence ID" value="KAL3791390.1"/>
    <property type="molecule type" value="Genomic_DNA"/>
</dbReference>
<sequence>MSGTLDQYLWIAIAGGIVGFIYTFGIGANDVANAFATSVASKSLTLKQAVVIATICEFSGALFLGASVTSTVRGKIFNADLYEDEPEIVMLGMFTSLTTASLMMLVATYFGLPVSTTHTIIGCIIGFSIAAKGFDSVNWNETKNIFISWVTSPLITGFVAFVIFAMIRYFILLSNNPFSRGYYTFSLILFITLSIDAFFIFNKGTKNFTHFHENVYDDRWVIPTCLGIGAVVGLLWLWPVGPLAKRRLQAKRDEREAALATRAIVDANKPQQAGSGESIDGKQFKAEYDPEVGSIKFSLDEPGIEEPNDSDTDTQRVENRSFKRKIHALSELGTSIGSIKICIDEPVEQQPEADSKSFKKRIHTMSDQLGASIKEALDGSFVKQMEAQTHPQQTKRRRMKKNILIRFEEATFKQNLEEQAFQESKDTQQCWQAAETYDAEVEELYTFVQAFTAALSSFAHGANDVANSIAPIAAIIYIYRYGELNAEAPVNKWILAYGGFGIVLGLLLYGYKVMKTIGYKLTALSPTRGSTAGLASSLVVATASYIGIPVSTTQCIVGAVAGIGLVEGRKNVQWASLAKVCISWIVIFFVSCILSAGLFAAFAYSPSLTS</sequence>
<feature type="transmembrane region" description="Helical" evidence="7">
    <location>
        <begin position="182"/>
        <end position="200"/>
    </location>
</feature>
<dbReference type="GO" id="GO:0016020">
    <property type="term" value="C:membrane"/>
    <property type="evidence" value="ECO:0007669"/>
    <property type="project" value="UniProtKB-SubCell"/>
</dbReference>
<feature type="transmembrane region" description="Helical" evidence="7">
    <location>
        <begin position="117"/>
        <end position="134"/>
    </location>
</feature>
<keyword evidence="5 7" id="KW-1133">Transmembrane helix</keyword>
<evidence type="ECO:0000256" key="8">
    <source>
        <dbReference type="SAM" id="MobiDB-lite"/>
    </source>
</evidence>
<keyword evidence="3 7" id="KW-0592">Phosphate transport</keyword>
<feature type="compositionally biased region" description="Acidic residues" evidence="8">
    <location>
        <begin position="302"/>
        <end position="312"/>
    </location>
</feature>
<keyword evidence="6 7" id="KW-0472">Membrane</keyword>
<feature type="transmembrane region" description="Helical" evidence="7">
    <location>
        <begin position="49"/>
        <end position="68"/>
    </location>
</feature>
<evidence type="ECO:0000256" key="4">
    <source>
        <dbReference type="ARBA" id="ARBA00022692"/>
    </source>
</evidence>
<evidence type="ECO:0000256" key="7">
    <source>
        <dbReference type="RuleBase" id="RU363058"/>
    </source>
</evidence>
<reference evidence="9 10" key="1">
    <citation type="submission" date="2024-10" db="EMBL/GenBank/DDBJ databases">
        <title>Updated reference genomes for cyclostephanoid diatoms.</title>
        <authorList>
            <person name="Roberts W.R."/>
            <person name="Alverson A.J."/>
        </authorList>
    </citation>
    <scope>NUCLEOTIDE SEQUENCE [LARGE SCALE GENOMIC DNA]</scope>
    <source>
        <strain evidence="9 10">AJA010-31</strain>
    </source>
</reference>
<feature type="transmembrane region" description="Helical" evidence="7">
    <location>
        <begin position="494"/>
        <end position="511"/>
    </location>
</feature>
<protein>
    <recommendedName>
        <fullName evidence="7">Phosphate transporter</fullName>
    </recommendedName>
</protein>
<dbReference type="Pfam" id="PF01384">
    <property type="entry name" value="PHO4"/>
    <property type="match status" value="1"/>
</dbReference>
<proteinExistence type="inferred from homology"/>
<gene>
    <name evidence="9" type="ORF">ACHAWO_005014</name>
</gene>
<comment type="similarity">
    <text evidence="7">Belongs to the inorganic phosphate transporter (PiT) (TC 2.A.20) family.</text>
</comment>
<evidence type="ECO:0000256" key="5">
    <source>
        <dbReference type="ARBA" id="ARBA00022989"/>
    </source>
</evidence>
<feature type="region of interest" description="Disordered" evidence="8">
    <location>
        <begin position="298"/>
        <end position="318"/>
    </location>
</feature>
<feature type="transmembrane region" description="Helical" evidence="7">
    <location>
        <begin position="88"/>
        <end position="110"/>
    </location>
</feature>
<dbReference type="PANTHER" id="PTHR11101">
    <property type="entry name" value="PHOSPHATE TRANSPORTER"/>
    <property type="match status" value="1"/>
</dbReference>
<feature type="transmembrane region" description="Helical" evidence="7">
    <location>
        <begin position="146"/>
        <end position="170"/>
    </location>
</feature>
<feature type="transmembrane region" description="Helical" evidence="7">
    <location>
        <begin position="220"/>
        <end position="238"/>
    </location>
</feature>
<evidence type="ECO:0000256" key="3">
    <source>
        <dbReference type="ARBA" id="ARBA00022592"/>
    </source>
</evidence>
<evidence type="ECO:0000256" key="1">
    <source>
        <dbReference type="ARBA" id="ARBA00004141"/>
    </source>
</evidence>
<keyword evidence="10" id="KW-1185">Reference proteome</keyword>
<keyword evidence="4 7" id="KW-0812">Transmembrane</keyword>
<dbReference type="AlphaFoldDB" id="A0ABD3PTM9"/>
<comment type="caution">
    <text evidence="9">The sequence shown here is derived from an EMBL/GenBank/DDBJ whole genome shotgun (WGS) entry which is preliminary data.</text>
</comment>
<dbReference type="GO" id="GO:0006817">
    <property type="term" value="P:phosphate ion transport"/>
    <property type="evidence" value="ECO:0007669"/>
    <property type="project" value="UniProtKB-KW"/>
</dbReference>
<comment type="subcellular location">
    <subcellularLocation>
        <location evidence="1 7">Membrane</location>
        <topology evidence="1 7">Multi-pass membrane protein</topology>
    </subcellularLocation>
</comment>
<evidence type="ECO:0000256" key="6">
    <source>
        <dbReference type="ARBA" id="ARBA00023136"/>
    </source>
</evidence>
<dbReference type="Proteomes" id="UP001530400">
    <property type="component" value="Unassembled WGS sequence"/>
</dbReference>
<comment type="function">
    <text evidence="7">Sodium-phosphate symporter.</text>
</comment>